<dbReference type="InterPro" id="IPR036397">
    <property type="entry name" value="RNaseH_sf"/>
</dbReference>
<dbReference type="RefSeq" id="WP_025802721.1">
    <property type="nucleotide sequence ID" value="NZ_CP053842.1"/>
</dbReference>
<dbReference type="Gene3D" id="3.30.420.10">
    <property type="entry name" value="Ribonuclease H-like superfamily/Ribonuclease H"/>
    <property type="match status" value="1"/>
</dbReference>
<organism evidence="2 3">
    <name type="scientific">Campylobacter corcagiensis</name>
    <dbReference type="NCBI Taxonomy" id="1448857"/>
    <lineage>
        <taxon>Bacteria</taxon>
        <taxon>Pseudomonadati</taxon>
        <taxon>Campylobacterota</taxon>
        <taxon>Epsilonproteobacteria</taxon>
        <taxon>Campylobacterales</taxon>
        <taxon>Campylobacteraceae</taxon>
        <taxon>Campylobacter</taxon>
    </lineage>
</organism>
<keyword evidence="2" id="KW-0378">Hydrolase</keyword>
<sequence length="270" mass="31521">MSRYRAIFDCETIPDSDSLRITYGFDGSDEDVANLAFSAQKEKTGSEFLPVNFHKVVAISMVLADEFGKFIRVDSIKGGSEEEIIRNFIKFIDKHNPLLVSFNGRGFDIPMIMIRAMRYNITAFSYFEVKNPMLNKDKWDNYRVRYSSNFHLDLLDFISEHKSVFGFNLDSLCKTLNLPGKYDTKGDQVTRLFYAGCKDIIDEYCQSDTLNTYWLFLKYEILRGNLTIEDYASFLAGMRDYLEKEKPQMSYTPVFHQHIQKELERLGYEI</sequence>
<dbReference type="GO" id="GO:0003676">
    <property type="term" value="F:nucleic acid binding"/>
    <property type="evidence" value="ECO:0007669"/>
    <property type="project" value="InterPro"/>
</dbReference>
<dbReference type="InterPro" id="IPR012337">
    <property type="entry name" value="RNaseH-like_sf"/>
</dbReference>
<dbReference type="GO" id="GO:0004527">
    <property type="term" value="F:exonuclease activity"/>
    <property type="evidence" value="ECO:0007669"/>
    <property type="project" value="UniProtKB-KW"/>
</dbReference>
<protein>
    <submittedName>
        <fullName evidence="2">3'-5' exonuclease</fullName>
    </submittedName>
</protein>
<dbReference type="OrthoDB" id="13288at2"/>
<dbReference type="Proteomes" id="UP000594749">
    <property type="component" value="Chromosome"/>
</dbReference>
<dbReference type="SUPFAM" id="SSF53098">
    <property type="entry name" value="Ribonuclease H-like"/>
    <property type="match status" value="1"/>
</dbReference>
<dbReference type="InterPro" id="IPR019288">
    <property type="entry name" value="3'-5'_exonuclease_PolB-like"/>
</dbReference>
<gene>
    <name evidence="2" type="ORF">IMC76_02150</name>
</gene>
<dbReference type="AlphaFoldDB" id="A0A7M1LJD9"/>
<dbReference type="Pfam" id="PF10108">
    <property type="entry name" value="DNA_pol_B_exo2"/>
    <property type="match status" value="1"/>
</dbReference>
<keyword evidence="2" id="KW-0540">Nuclease</keyword>
<feature type="domain" description="Predicted 3'-5' exonuclease PolB-like" evidence="1">
    <location>
        <begin position="46"/>
        <end position="258"/>
    </location>
</feature>
<evidence type="ECO:0000313" key="3">
    <source>
        <dbReference type="Proteomes" id="UP000594749"/>
    </source>
</evidence>
<reference evidence="2 3" key="1">
    <citation type="submission" date="2020-10" db="EMBL/GenBank/DDBJ databases">
        <title>Campylobacter and Helicobacter PacBio genomes.</title>
        <authorList>
            <person name="Lane C."/>
        </authorList>
    </citation>
    <scope>NUCLEOTIDE SEQUENCE [LARGE SCALE GENOMIC DNA]</scope>
    <source>
        <strain evidence="2 3">2016D-0077</strain>
    </source>
</reference>
<evidence type="ECO:0000313" key="2">
    <source>
        <dbReference type="EMBL" id="QOQ87635.1"/>
    </source>
</evidence>
<evidence type="ECO:0000259" key="1">
    <source>
        <dbReference type="Pfam" id="PF10108"/>
    </source>
</evidence>
<keyword evidence="3" id="KW-1185">Reference proteome</keyword>
<accession>A0A7M1LJD9</accession>
<dbReference type="CDD" id="cd05782">
    <property type="entry name" value="DNA_polB_like1_exo"/>
    <property type="match status" value="1"/>
</dbReference>
<keyword evidence="2" id="KW-0269">Exonuclease</keyword>
<dbReference type="EMBL" id="CP063078">
    <property type="protein sequence ID" value="QOQ87635.1"/>
    <property type="molecule type" value="Genomic_DNA"/>
</dbReference>
<name>A0A7M1LJD9_9BACT</name>
<proteinExistence type="predicted"/>